<sequence>MRNIPTDLLRAFVTVIDLKGYTRAGERLGRSQPAISLQIKRLQDLIGAPLFEKDSGGTLLTENGQLVANYARRILSLNDELVVKLSRRQLGGRLKIGLPNDYADHFLPLLLADRHARSEGAGFDVVCDLSVNLFSAFREGGFDLIVAMSEGSAAEGAWMSWRQPLSWVGLPDEAVDEDGVLRLVAYPEGCLYRRAMLAALQRDGRAYDIVYTSPSLAGLEAALTTGFGVTAFSRDILPPKLVGLARPASGMPALTDLVAGIYLRPGKASAHIESLAARIADLFAASAHDMVA</sequence>
<dbReference type="InterPro" id="IPR050176">
    <property type="entry name" value="LTTR"/>
</dbReference>
<dbReference type="SUPFAM" id="SSF53850">
    <property type="entry name" value="Periplasmic binding protein-like II"/>
    <property type="match status" value="1"/>
</dbReference>
<dbReference type="SUPFAM" id="SSF46785">
    <property type="entry name" value="Winged helix' DNA-binding domain"/>
    <property type="match status" value="1"/>
</dbReference>
<keyword evidence="3" id="KW-0238">DNA-binding</keyword>
<proteinExistence type="inferred from homology"/>
<feature type="domain" description="HTH lysR-type" evidence="5">
    <location>
        <begin position="4"/>
        <end position="61"/>
    </location>
</feature>
<dbReference type="Proteomes" id="UP000766595">
    <property type="component" value="Unassembled WGS sequence"/>
</dbReference>
<dbReference type="GO" id="GO:0003677">
    <property type="term" value="F:DNA binding"/>
    <property type="evidence" value="ECO:0007669"/>
    <property type="project" value="UniProtKB-KW"/>
</dbReference>
<evidence type="ECO:0000259" key="5">
    <source>
        <dbReference type="PROSITE" id="PS50931"/>
    </source>
</evidence>
<evidence type="ECO:0000256" key="3">
    <source>
        <dbReference type="ARBA" id="ARBA00023125"/>
    </source>
</evidence>
<dbReference type="RefSeq" id="WP_261968369.1">
    <property type="nucleotide sequence ID" value="NZ_JAHHZF010000004.1"/>
</dbReference>
<dbReference type="PANTHER" id="PTHR30579:SF7">
    <property type="entry name" value="HTH-TYPE TRANSCRIPTIONAL REGULATOR LRHA-RELATED"/>
    <property type="match status" value="1"/>
</dbReference>
<dbReference type="EMBL" id="JAHHZF010000004">
    <property type="protein sequence ID" value="MBT9289764.1"/>
    <property type="molecule type" value="Genomic_DNA"/>
</dbReference>
<dbReference type="AlphaFoldDB" id="A0A947D3W4"/>
<evidence type="ECO:0000256" key="1">
    <source>
        <dbReference type="ARBA" id="ARBA00009437"/>
    </source>
</evidence>
<dbReference type="PRINTS" id="PR00039">
    <property type="entry name" value="HTHLYSR"/>
</dbReference>
<keyword evidence="2" id="KW-0805">Transcription regulation</keyword>
<dbReference type="PROSITE" id="PS50931">
    <property type="entry name" value="HTH_LYSR"/>
    <property type="match status" value="1"/>
</dbReference>
<dbReference type="Gene3D" id="3.40.190.10">
    <property type="entry name" value="Periplasmic binding protein-like II"/>
    <property type="match status" value="2"/>
</dbReference>
<comment type="caution">
    <text evidence="6">The sequence shown here is derived from an EMBL/GenBank/DDBJ whole genome shotgun (WGS) entry which is preliminary data.</text>
</comment>
<dbReference type="InterPro" id="IPR036390">
    <property type="entry name" value="WH_DNA-bd_sf"/>
</dbReference>
<name>A0A947D3W4_9HYPH</name>
<evidence type="ECO:0000256" key="4">
    <source>
        <dbReference type="ARBA" id="ARBA00023163"/>
    </source>
</evidence>
<dbReference type="InterPro" id="IPR000847">
    <property type="entry name" value="LysR_HTH_N"/>
</dbReference>
<reference evidence="6 7" key="1">
    <citation type="submission" date="2021-06" db="EMBL/GenBank/DDBJ databases">
        <authorList>
            <person name="Grouzdev D.S."/>
            <person name="Koziaeva V."/>
        </authorList>
    </citation>
    <scope>NUCLEOTIDE SEQUENCE [LARGE SCALE GENOMIC DNA]</scope>
    <source>
        <strain evidence="6 7">22</strain>
    </source>
</reference>
<dbReference type="InterPro" id="IPR036388">
    <property type="entry name" value="WH-like_DNA-bd_sf"/>
</dbReference>
<evidence type="ECO:0000313" key="7">
    <source>
        <dbReference type="Proteomes" id="UP000766595"/>
    </source>
</evidence>
<evidence type="ECO:0000313" key="6">
    <source>
        <dbReference type="EMBL" id="MBT9289764.1"/>
    </source>
</evidence>
<dbReference type="Gene3D" id="1.10.10.10">
    <property type="entry name" value="Winged helix-like DNA-binding domain superfamily/Winged helix DNA-binding domain"/>
    <property type="match status" value="1"/>
</dbReference>
<accession>A0A947D3W4</accession>
<comment type="similarity">
    <text evidence="1">Belongs to the LysR transcriptional regulatory family.</text>
</comment>
<dbReference type="Pfam" id="PF03466">
    <property type="entry name" value="LysR_substrate"/>
    <property type="match status" value="1"/>
</dbReference>
<evidence type="ECO:0000256" key="2">
    <source>
        <dbReference type="ARBA" id="ARBA00023015"/>
    </source>
</evidence>
<protein>
    <submittedName>
        <fullName evidence="6">LysR family transcriptional regulator</fullName>
    </submittedName>
</protein>
<dbReference type="GO" id="GO:0003700">
    <property type="term" value="F:DNA-binding transcription factor activity"/>
    <property type="evidence" value="ECO:0007669"/>
    <property type="project" value="InterPro"/>
</dbReference>
<keyword evidence="7" id="KW-1185">Reference proteome</keyword>
<dbReference type="PANTHER" id="PTHR30579">
    <property type="entry name" value="TRANSCRIPTIONAL REGULATOR"/>
    <property type="match status" value="1"/>
</dbReference>
<dbReference type="Pfam" id="PF00126">
    <property type="entry name" value="HTH_1"/>
    <property type="match status" value="1"/>
</dbReference>
<keyword evidence="4" id="KW-0804">Transcription</keyword>
<dbReference type="InterPro" id="IPR005119">
    <property type="entry name" value="LysR_subst-bd"/>
</dbReference>
<gene>
    <name evidence="6" type="ORF">KL771_09875</name>
</gene>
<organism evidence="6 7">
    <name type="scientific">Prosthecodimorpha staleyi</name>
    <dbReference type="NCBI Taxonomy" id="2840188"/>
    <lineage>
        <taxon>Bacteria</taxon>
        <taxon>Pseudomonadati</taxon>
        <taxon>Pseudomonadota</taxon>
        <taxon>Alphaproteobacteria</taxon>
        <taxon>Hyphomicrobiales</taxon>
        <taxon>Ancalomicrobiaceae</taxon>
        <taxon>Prosthecodimorpha</taxon>
    </lineage>
</organism>